<evidence type="ECO:0000313" key="2">
    <source>
        <dbReference type="Proteomes" id="UP000183832"/>
    </source>
</evidence>
<dbReference type="EMBL" id="CVRI01000054">
    <property type="protein sequence ID" value="CRL00119.1"/>
    <property type="molecule type" value="Genomic_DNA"/>
</dbReference>
<evidence type="ECO:0000313" key="1">
    <source>
        <dbReference type="EMBL" id="CRL00119.1"/>
    </source>
</evidence>
<gene>
    <name evidence="1" type="ORF">CLUMA_CG013399</name>
</gene>
<keyword evidence="2" id="KW-1185">Reference proteome</keyword>
<dbReference type="AlphaFoldDB" id="A0A1J1IIP9"/>
<sequence>MFIRAFHQQCTLNINQLTFFWYSLKPSEEQNFWSELQCYLKLERFKPQTEWMTKRKFTSQTKATLLQRDLRLN</sequence>
<name>A0A1J1IIP9_9DIPT</name>
<protein>
    <submittedName>
        <fullName evidence="1">CLUMA_CG013399, isoform A</fullName>
    </submittedName>
</protein>
<proteinExistence type="predicted"/>
<accession>A0A1J1IIP9</accession>
<dbReference type="Proteomes" id="UP000183832">
    <property type="component" value="Unassembled WGS sequence"/>
</dbReference>
<reference evidence="1 2" key="1">
    <citation type="submission" date="2015-04" db="EMBL/GenBank/DDBJ databases">
        <authorList>
            <person name="Syromyatnikov M.Y."/>
            <person name="Popov V.N."/>
        </authorList>
    </citation>
    <scope>NUCLEOTIDE SEQUENCE [LARGE SCALE GENOMIC DNA]</scope>
</reference>
<organism evidence="1 2">
    <name type="scientific">Clunio marinus</name>
    <dbReference type="NCBI Taxonomy" id="568069"/>
    <lineage>
        <taxon>Eukaryota</taxon>
        <taxon>Metazoa</taxon>
        <taxon>Ecdysozoa</taxon>
        <taxon>Arthropoda</taxon>
        <taxon>Hexapoda</taxon>
        <taxon>Insecta</taxon>
        <taxon>Pterygota</taxon>
        <taxon>Neoptera</taxon>
        <taxon>Endopterygota</taxon>
        <taxon>Diptera</taxon>
        <taxon>Nematocera</taxon>
        <taxon>Chironomoidea</taxon>
        <taxon>Chironomidae</taxon>
        <taxon>Clunio</taxon>
    </lineage>
</organism>